<comment type="caution">
    <text evidence="2">The sequence shown here is derived from an EMBL/GenBank/DDBJ whole genome shotgun (WGS) entry which is preliminary data.</text>
</comment>
<dbReference type="EMBL" id="LAZR01023269">
    <property type="protein sequence ID" value="KKL79088.1"/>
    <property type="molecule type" value="Genomic_DNA"/>
</dbReference>
<dbReference type="AlphaFoldDB" id="A0A0F9EYA7"/>
<sequence length="38" mass="4755">MTKAERIVKLAHQMRELRRRLQELTEEFRRLIDRKVGF</sequence>
<gene>
    <name evidence="2" type="ORF">LCGC14_2018350</name>
</gene>
<reference evidence="2" key="1">
    <citation type="journal article" date="2015" name="Nature">
        <title>Complex archaea that bridge the gap between prokaryotes and eukaryotes.</title>
        <authorList>
            <person name="Spang A."/>
            <person name="Saw J.H."/>
            <person name="Jorgensen S.L."/>
            <person name="Zaremba-Niedzwiedzka K."/>
            <person name="Martijn J."/>
            <person name="Lind A.E."/>
            <person name="van Eijk R."/>
            <person name="Schleper C."/>
            <person name="Guy L."/>
            <person name="Ettema T.J."/>
        </authorList>
    </citation>
    <scope>NUCLEOTIDE SEQUENCE</scope>
</reference>
<protein>
    <submittedName>
        <fullName evidence="2">Uncharacterized protein</fullName>
    </submittedName>
</protein>
<keyword evidence="1" id="KW-0175">Coiled coil</keyword>
<evidence type="ECO:0000313" key="2">
    <source>
        <dbReference type="EMBL" id="KKL79088.1"/>
    </source>
</evidence>
<proteinExistence type="predicted"/>
<accession>A0A0F9EYA7</accession>
<evidence type="ECO:0000256" key="1">
    <source>
        <dbReference type="SAM" id="Coils"/>
    </source>
</evidence>
<name>A0A0F9EYA7_9ZZZZ</name>
<organism evidence="2">
    <name type="scientific">marine sediment metagenome</name>
    <dbReference type="NCBI Taxonomy" id="412755"/>
    <lineage>
        <taxon>unclassified sequences</taxon>
        <taxon>metagenomes</taxon>
        <taxon>ecological metagenomes</taxon>
    </lineage>
</organism>
<feature type="coiled-coil region" evidence="1">
    <location>
        <begin position="7"/>
        <end position="34"/>
    </location>
</feature>